<feature type="transmembrane region" description="Helical" evidence="5">
    <location>
        <begin position="385"/>
        <end position="407"/>
    </location>
</feature>
<feature type="transmembrane region" description="Helical" evidence="5">
    <location>
        <begin position="308"/>
        <end position="330"/>
    </location>
</feature>
<evidence type="ECO:0000313" key="8">
    <source>
        <dbReference type="Proteomes" id="UP000285970"/>
    </source>
</evidence>
<feature type="transmembrane region" description="Helical" evidence="5">
    <location>
        <begin position="149"/>
        <end position="170"/>
    </location>
</feature>
<feature type="domain" description="Amino acid permease/ SLC12A" evidence="6">
    <location>
        <begin position="42"/>
        <end position="444"/>
    </location>
</feature>
<dbReference type="GO" id="GO:0016020">
    <property type="term" value="C:membrane"/>
    <property type="evidence" value="ECO:0007669"/>
    <property type="project" value="UniProtKB-SubCell"/>
</dbReference>
<evidence type="ECO:0000256" key="3">
    <source>
        <dbReference type="ARBA" id="ARBA00022989"/>
    </source>
</evidence>
<evidence type="ECO:0000256" key="4">
    <source>
        <dbReference type="ARBA" id="ARBA00023136"/>
    </source>
</evidence>
<feature type="transmembrane region" description="Helical" evidence="5">
    <location>
        <begin position="220"/>
        <end position="241"/>
    </location>
</feature>
<keyword evidence="2 5" id="KW-0812">Transmembrane</keyword>
<feature type="transmembrane region" description="Helical" evidence="5">
    <location>
        <begin position="36"/>
        <end position="58"/>
    </location>
</feature>
<feature type="transmembrane region" description="Helical" evidence="5">
    <location>
        <begin position="442"/>
        <end position="462"/>
    </location>
</feature>
<evidence type="ECO:0000313" key="7">
    <source>
        <dbReference type="EMBL" id="RWR18919.1"/>
    </source>
</evidence>
<evidence type="ECO:0000259" key="6">
    <source>
        <dbReference type="Pfam" id="PF00324"/>
    </source>
</evidence>
<dbReference type="AlphaFoldDB" id="A0A443JED5"/>
<evidence type="ECO:0000256" key="5">
    <source>
        <dbReference type="SAM" id="Phobius"/>
    </source>
</evidence>
<keyword evidence="3 5" id="KW-1133">Transmembrane helix</keyword>
<keyword evidence="4 5" id="KW-0472">Membrane</keyword>
<feature type="transmembrane region" description="Helical" evidence="5">
    <location>
        <begin position="351"/>
        <end position="373"/>
    </location>
</feature>
<sequence>MTALARAIARPTPVAGFGERSPLHGLERRSIGIVDLAAQSVAAVAPAAAATTVVLLVAGVAPGAAVAAIVAAGILSFAVARTVSQFARRFAAAGGLYTYTARGLGERAGLAAGAAIVIGYAAIAMFALLGGAYYLSYLLGAAWPGVDRGVTVSLALLGEVAFVAAVLVSGIRLSARVALVVEAISVALIVALLSVLLVLIGPSDVLSTLTPGPFDPVALAAGAVVALTAFVGFESAATLGVESVAPLRNVPRAITGTVVISGAVYVLAAVTQVSGFHALGLDLAASASPVNDLAGAFGLGPWGVAADLGIAASFLACAIGTMTALVRVLFAMSRDGVLPARLGRTHPRLGTPIAAIAAALPVVGGVPLVLALAGVDAREAMQATLAVGATGYIVAYVLVCVAAPVFLRRIGELTVAPAIVAVVSAVALTAALVAFLVVGSDLVALASVAAATLLAGAGIAVVGTRPRAHPIGAYDEPVAAQVLGGVAPPGRRSDA</sequence>
<dbReference type="PANTHER" id="PTHR42770">
    <property type="entry name" value="AMINO ACID TRANSPORTER-RELATED"/>
    <property type="match status" value="1"/>
</dbReference>
<reference evidence="7 8" key="1">
    <citation type="journal article" date="2018" name="Front. Microbiol.">
        <title>Novel Insights Into Bacterial Dimethylsulfoniopropionate Catabolism in the East China Sea.</title>
        <authorList>
            <person name="Liu J."/>
            <person name="Liu J."/>
            <person name="Zhang S.H."/>
            <person name="Liang J."/>
            <person name="Lin H."/>
            <person name="Song D."/>
            <person name="Yang G.P."/>
            <person name="Todd J.D."/>
            <person name="Zhang X.H."/>
        </authorList>
    </citation>
    <scope>NUCLEOTIDE SEQUENCE [LARGE SCALE GENOMIC DNA]</scope>
    <source>
        <strain evidence="7 8">ZYFD042</strain>
    </source>
</reference>
<feature type="transmembrane region" description="Helical" evidence="5">
    <location>
        <begin position="414"/>
        <end position="436"/>
    </location>
</feature>
<feature type="transmembrane region" description="Helical" evidence="5">
    <location>
        <begin position="108"/>
        <end position="129"/>
    </location>
</feature>
<feature type="transmembrane region" description="Helical" evidence="5">
    <location>
        <begin position="177"/>
        <end position="200"/>
    </location>
</feature>
<protein>
    <submittedName>
        <fullName evidence="7">APC family permease</fullName>
    </submittedName>
</protein>
<name>A0A443JED5_9MICO</name>
<evidence type="ECO:0000256" key="1">
    <source>
        <dbReference type="ARBA" id="ARBA00004141"/>
    </source>
</evidence>
<dbReference type="InterPro" id="IPR004841">
    <property type="entry name" value="AA-permease/SLC12A_dom"/>
</dbReference>
<feature type="transmembrane region" description="Helical" evidence="5">
    <location>
        <begin position="253"/>
        <end position="273"/>
    </location>
</feature>
<comment type="caution">
    <text evidence="7">The sequence shown here is derived from an EMBL/GenBank/DDBJ whole genome shotgun (WGS) entry which is preliminary data.</text>
</comment>
<dbReference type="EMBL" id="RBZY01000026">
    <property type="protein sequence ID" value="RWR18919.1"/>
    <property type="molecule type" value="Genomic_DNA"/>
</dbReference>
<dbReference type="GO" id="GO:0055085">
    <property type="term" value="P:transmembrane transport"/>
    <property type="evidence" value="ECO:0007669"/>
    <property type="project" value="InterPro"/>
</dbReference>
<evidence type="ECO:0000256" key="2">
    <source>
        <dbReference type="ARBA" id="ARBA00022692"/>
    </source>
</evidence>
<dbReference type="Proteomes" id="UP000285970">
    <property type="component" value="Unassembled WGS sequence"/>
</dbReference>
<feature type="transmembrane region" description="Helical" evidence="5">
    <location>
        <begin position="64"/>
        <end position="87"/>
    </location>
</feature>
<accession>A0A443JED5</accession>
<gene>
    <name evidence="7" type="ORF">D8Y23_08525</name>
</gene>
<proteinExistence type="predicted"/>
<dbReference type="OrthoDB" id="3790922at2"/>
<dbReference type="InterPro" id="IPR050367">
    <property type="entry name" value="APC_superfamily"/>
</dbReference>
<dbReference type="Gene3D" id="1.20.1740.10">
    <property type="entry name" value="Amino acid/polyamine transporter I"/>
    <property type="match status" value="1"/>
</dbReference>
<dbReference type="PIRSF" id="PIRSF006060">
    <property type="entry name" value="AA_transporter"/>
    <property type="match status" value="1"/>
</dbReference>
<organism evidence="7 8">
    <name type="scientific">Microbacterium enclense</name>
    <dbReference type="NCBI Taxonomy" id="993073"/>
    <lineage>
        <taxon>Bacteria</taxon>
        <taxon>Bacillati</taxon>
        <taxon>Actinomycetota</taxon>
        <taxon>Actinomycetes</taxon>
        <taxon>Micrococcales</taxon>
        <taxon>Microbacteriaceae</taxon>
        <taxon>Microbacterium</taxon>
    </lineage>
</organism>
<comment type="subcellular location">
    <subcellularLocation>
        <location evidence="1">Membrane</location>
        <topology evidence="1">Multi-pass membrane protein</topology>
    </subcellularLocation>
</comment>
<dbReference type="PANTHER" id="PTHR42770:SF7">
    <property type="entry name" value="MEMBRANE PROTEIN"/>
    <property type="match status" value="1"/>
</dbReference>
<dbReference type="Pfam" id="PF00324">
    <property type="entry name" value="AA_permease"/>
    <property type="match status" value="1"/>
</dbReference>